<keyword evidence="5" id="KW-0503">Monooxygenase</keyword>
<evidence type="ECO:0000313" key="8">
    <source>
        <dbReference type="EMBL" id="KAK5055324.1"/>
    </source>
</evidence>
<protein>
    <recommendedName>
        <fullName evidence="7">FAD-binding domain-containing protein</fullName>
    </recommendedName>
</protein>
<gene>
    <name evidence="8" type="ORF">LTR84_013074</name>
</gene>
<evidence type="ECO:0000256" key="6">
    <source>
        <dbReference type="SAM" id="SignalP"/>
    </source>
</evidence>
<dbReference type="InterPro" id="IPR050493">
    <property type="entry name" value="FAD-dep_Monooxygenase_BioMet"/>
</dbReference>
<keyword evidence="9" id="KW-1185">Reference proteome</keyword>
<dbReference type="Gene3D" id="3.50.50.60">
    <property type="entry name" value="FAD/NAD(P)-binding domain"/>
    <property type="match status" value="1"/>
</dbReference>
<dbReference type="EMBL" id="JAVRRD010000009">
    <property type="protein sequence ID" value="KAK5055324.1"/>
    <property type="molecule type" value="Genomic_DNA"/>
</dbReference>
<dbReference type="InterPro" id="IPR036188">
    <property type="entry name" value="FAD/NAD-bd_sf"/>
</dbReference>
<dbReference type="Proteomes" id="UP001358417">
    <property type="component" value="Unassembled WGS sequence"/>
</dbReference>
<feature type="signal peptide" evidence="6">
    <location>
        <begin position="1"/>
        <end position="17"/>
    </location>
</feature>
<dbReference type="AlphaFoldDB" id="A0AAV9NDZ5"/>
<dbReference type="RefSeq" id="XP_064707755.1">
    <property type="nucleotide sequence ID" value="XM_064856579.1"/>
</dbReference>
<comment type="similarity">
    <text evidence="1">Belongs to the paxM FAD-dependent monooxygenase family.</text>
</comment>
<feature type="chain" id="PRO_5043608906" description="FAD-binding domain-containing protein" evidence="6">
    <location>
        <begin position="18"/>
        <end position="416"/>
    </location>
</feature>
<dbReference type="Pfam" id="PF01494">
    <property type="entry name" value="FAD_binding_3"/>
    <property type="match status" value="2"/>
</dbReference>
<evidence type="ECO:0000259" key="7">
    <source>
        <dbReference type="Pfam" id="PF01494"/>
    </source>
</evidence>
<organism evidence="8 9">
    <name type="scientific">Exophiala bonariae</name>
    <dbReference type="NCBI Taxonomy" id="1690606"/>
    <lineage>
        <taxon>Eukaryota</taxon>
        <taxon>Fungi</taxon>
        <taxon>Dikarya</taxon>
        <taxon>Ascomycota</taxon>
        <taxon>Pezizomycotina</taxon>
        <taxon>Eurotiomycetes</taxon>
        <taxon>Chaetothyriomycetidae</taxon>
        <taxon>Chaetothyriales</taxon>
        <taxon>Herpotrichiellaceae</taxon>
        <taxon>Exophiala</taxon>
    </lineage>
</organism>
<evidence type="ECO:0000256" key="3">
    <source>
        <dbReference type="ARBA" id="ARBA00022827"/>
    </source>
</evidence>
<dbReference type="InterPro" id="IPR002938">
    <property type="entry name" value="FAD-bd"/>
</dbReference>
<dbReference type="GO" id="GO:0004497">
    <property type="term" value="F:monooxygenase activity"/>
    <property type="evidence" value="ECO:0007669"/>
    <property type="project" value="UniProtKB-KW"/>
</dbReference>
<evidence type="ECO:0000313" key="9">
    <source>
        <dbReference type="Proteomes" id="UP001358417"/>
    </source>
</evidence>
<accession>A0AAV9NDZ5</accession>
<dbReference type="SUPFAM" id="SSF51905">
    <property type="entry name" value="FAD/NAD(P)-binding domain"/>
    <property type="match status" value="1"/>
</dbReference>
<keyword evidence="4" id="KW-0560">Oxidoreductase</keyword>
<dbReference type="PRINTS" id="PR00420">
    <property type="entry name" value="RNGMNOXGNASE"/>
</dbReference>
<dbReference type="GO" id="GO:0071949">
    <property type="term" value="F:FAD binding"/>
    <property type="evidence" value="ECO:0007669"/>
    <property type="project" value="InterPro"/>
</dbReference>
<dbReference type="PANTHER" id="PTHR13789:SF316">
    <property type="entry name" value="FAD-BINDING DOMAIN-CONTAINING PROTEIN"/>
    <property type="match status" value="1"/>
</dbReference>
<evidence type="ECO:0000256" key="5">
    <source>
        <dbReference type="ARBA" id="ARBA00023033"/>
    </source>
</evidence>
<keyword evidence="2" id="KW-0285">Flavoprotein</keyword>
<name>A0AAV9NDZ5_9EURO</name>
<sequence length="416" mass="46376">MKPITILGGGLGGLTLALFLRKQDVPCVVYELRDENFRKGGDIALSPNALRVLDHVGVYGRIRKQGWNYDFVRMISVTGKYLGAHAWGGLNKFHYHCLRINRDIVRRELLAEARLQGIPVYLDKKCVGISEEGEEIVLKFADGEIVRTEYLVGADGIHSLTRQFLYPGSFSKYSGLLVALGHTQKVKLGGSMDGIQLPCMFVGKNGTFSILPNSYDGGEIGYFITTDLPDRGPENWALLEKDKGAIVDIINEVIEDKSWPKFVGDLVKATHLEDFRTWPFAKVPDLKHWASKSGRIMLIGDAAHAIPPAGGQGAASAFEDAETLAYVLARLNLPDSTASGLIGSLQLWETHRMHRIRQILDYTIRAGNIRKRSSGIMQVFKEWTIWAMFKLYEYNGGGPAWIYNYNAESILEVISK</sequence>
<reference evidence="8 9" key="1">
    <citation type="submission" date="2023-08" db="EMBL/GenBank/DDBJ databases">
        <title>Black Yeasts Isolated from many extreme environments.</title>
        <authorList>
            <person name="Coleine C."/>
            <person name="Stajich J.E."/>
            <person name="Selbmann L."/>
        </authorList>
    </citation>
    <scope>NUCLEOTIDE SEQUENCE [LARGE SCALE GENOMIC DNA]</scope>
    <source>
        <strain evidence="8 9">CCFEE 5792</strain>
    </source>
</reference>
<keyword evidence="6" id="KW-0732">Signal</keyword>
<feature type="domain" description="FAD-binding" evidence="7">
    <location>
        <begin position="292"/>
        <end position="330"/>
    </location>
</feature>
<proteinExistence type="inferred from homology"/>
<keyword evidence="3" id="KW-0274">FAD</keyword>
<comment type="caution">
    <text evidence="8">The sequence shown here is derived from an EMBL/GenBank/DDBJ whole genome shotgun (WGS) entry which is preliminary data.</text>
</comment>
<dbReference type="GeneID" id="89981210"/>
<evidence type="ECO:0000256" key="2">
    <source>
        <dbReference type="ARBA" id="ARBA00022630"/>
    </source>
</evidence>
<dbReference type="PANTHER" id="PTHR13789">
    <property type="entry name" value="MONOOXYGENASE"/>
    <property type="match status" value="1"/>
</dbReference>
<evidence type="ECO:0000256" key="4">
    <source>
        <dbReference type="ARBA" id="ARBA00023002"/>
    </source>
</evidence>
<evidence type="ECO:0000256" key="1">
    <source>
        <dbReference type="ARBA" id="ARBA00007992"/>
    </source>
</evidence>
<feature type="domain" description="FAD-binding" evidence="7">
    <location>
        <begin position="4"/>
        <end position="164"/>
    </location>
</feature>